<comment type="function">
    <text evidence="7">Binds to the 23S rRNA.</text>
</comment>
<dbReference type="InterPro" id="IPR020594">
    <property type="entry name" value="Ribosomal_bL9_bac/chp"/>
</dbReference>
<dbReference type="GO" id="GO:0003735">
    <property type="term" value="F:structural constituent of ribosome"/>
    <property type="evidence" value="ECO:0007669"/>
    <property type="project" value="InterPro"/>
</dbReference>
<dbReference type="InterPro" id="IPR000244">
    <property type="entry name" value="Ribosomal_bL9"/>
</dbReference>
<organism evidence="9 10">
    <name type="scientific">Branchiibius hedensis</name>
    <dbReference type="NCBI Taxonomy" id="672460"/>
    <lineage>
        <taxon>Bacteria</taxon>
        <taxon>Bacillati</taxon>
        <taxon>Actinomycetota</taxon>
        <taxon>Actinomycetes</taxon>
        <taxon>Micrococcales</taxon>
        <taxon>Dermacoccaceae</taxon>
        <taxon>Branchiibius</taxon>
    </lineage>
</organism>
<comment type="similarity">
    <text evidence="1 7">Belongs to the bacterial ribosomal protein bL9 family.</text>
</comment>
<dbReference type="NCBIfam" id="TIGR00158">
    <property type="entry name" value="L9"/>
    <property type="match status" value="1"/>
</dbReference>
<dbReference type="InterPro" id="IPR020070">
    <property type="entry name" value="Ribosomal_bL9_N"/>
</dbReference>
<evidence type="ECO:0000313" key="10">
    <source>
        <dbReference type="Proteomes" id="UP000250028"/>
    </source>
</evidence>
<evidence type="ECO:0000256" key="2">
    <source>
        <dbReference type="ARBA" id="ARBA00022730"/>
    </source>
</evidence>
<dbReference type="GO" id="GO:0006412">
    <property type="term" value="P:translation"/>
    <property type="evidence" value="ECO:0007669"/>
    <property type="project" value="UniProtKB-UniRule"/>
</dbReference>
<feature type="domain" description="Ribosomal protein L9" evidence="8">
    <location>
        <begin position="13"/>
        <end position="40"/>
    </location>
</feature>
<dbReference type="InterPro" id="IPR020069">
    <property type="entry name" value="Ribosomal_bL9_C"/>
</dbReference>
<dbReference type="AlphaFoldDB" id="A0A2Y8ZUR1"/>
<dbReference type="PANTHER" id="PTHR21368">
    <property type="entry name" value="50S RIBOSOMAL PROTEIN L9"/>
    <property type="match status" value="1"/>
</dbReference>
<dbReference type="InterPro" id="IPR009027">
    <property type="entry name" value="Ribosomal_bL9/RNase_H1_N"/>
</dbReference>
<dbReference type="Pfam" id="PF01281">
    <property type="entry name" value="Ribosomal_L9_N"/>
    <property type="match status" value="1"/>
</dbReference>
<reference evidence="10" key="1">
    <citation type="submission" date="2016-10" db="EMBL/GenBank/DDBJ databases">
        <authorList>
            <person name="Varghese N."/>
            <person name="Submissions S."/>
        </authorList>
    </citation>
    <scope>NUCLEOTIDE SEQUENCE [LARGE SCALE GENOMIC DNA]</scope>
    <source>
        <strain evidence="10">DSM 22951</strain>
    </source>
</reference>
<dbReference type="EMBL" id="UESZ01000001">
    <property type="protein sequence ID" value="SSA35774.1"/>
    <property type="molecule type" value="Genomic_DNA"/>
</dbReference>
<gene>
    <name evidence="7" type="primary">rplI</name>
    <name evidence="9" type="ORF">SAMN04489750_3146</name>
</gene>
<dbReference type="FunFam" id="3.40.5.10:FF:000003">
    <property type="entry name" value="50S ribosomal protein L9"/>
    <property type="match status" value="1"/>
</dbReference>
<accession>A0A2Y8ZUR1</accession>
<evidence type="ECO:0000256" key="6">
    <source>
        <dbReference type="ARBA" id="ARBA00035292"/>
    </source>
</evidence>
<proteinExistence type="inferred from homology"/>
<evidence type="ECO:0000313" key="9">
    <source>
        <dbReference type="EMBL" id="SSA35774.1"/>
    </source>
</evidence>
<dbReference type="GO" id="GO:0019843">
    <property type="term" value="F:rRNA binding"/>
    <property type="evidence" value="ECO:0007669"/>
    <property type="project" value="UniProtKB-UniRule"/>
</dbReference>
<name>A0A2Y8ZUR1_9MICO</name>
<keyword evidence="2 7" id="KW-0699">rRNA-binding</keyword>
<evidence type="ECO:0000256" key="3">
    <source>
        <dbReference type="ARBA" id="ARBA00022884"/>
    </source>
</evidence>
<keyword evidence="4 7" id="KW-0689">Ribosomal protein</keyword>
<dbReference type="Proteomes" id="UP000250028">
    <property type="component" value="Unassembled WGS sequence"/>
</dbReference>
<evidence type="ECO:0000256" key="5">
    <source>
        <dbReference type="ARBA" id="ARBA00023274"/>
    </source>
</evidence>
<dbReference type="Pfam" id="PF03948">
    <property type="entry name" value="Ribosomal_L9_C"/>
    <property type="match status" value="1"/>
</dbReference>
<dbReference type="SUPFAM" id="SSF55653">
    <property type="entry name" value="Ribosomal protein L9 C-domain"/>
    <property type="match status" value="1"/>
</dbReference>
<dbReference type="Gene3D" id="3.10.430.100">
    <property type="entry name" value="Ribosomal protein L9, C-terminal domain"/>
    <property type="match status" value="1"/>
</dbReference>
<dbReference type="GO" id="GO:1990904">
    <property type="term" value="C:ribonucleoprotein complex"/>
    <property type="evidence" value="ECO:0007669"/>
    <property type="project" value="UniProtKB-KW"/>
</dbReference>
<dbReference type="HAMAP" id="MF_00503">
    <property type="entry name" value="Ribosomal_bL9"/>
    <property type="match status" value="1"/>
</dbReference>
<dbReference type="Gene3D" id="3.40.5.10">
    <property type="entry name" value="Ribosomal protein L9, N-terminal domain"/>
    <property type="match status" value="1"/>
</dbReference>
<sequence>MKIILTHEVSGLGAAGDVVEVKDGYGRNYLLPKGLALPWTKGGQKQVDSINRARQTRAVKSLEQAQSAKGTLENTKVTLPARAGDNGRLFGGVTTAEIAEAVQASGGGSIDRRTVEVPSPIRTTGEHTVTVRLHPEVLATVTLNVVAAK</sequence>
<dbReference type="GO" id="GO:0005840">
    <property type="term" value="C:ribosome"/>
    <property type="evidence" value="ECO:0007669"/>
    <property type="project" value="UniProtKB-KW"/>
</dbReference>
<dbReference type="InterPro" id="IPR036791">
    <property type="entry name" value="Ribosomal_bL9_C_sf"/>
</dbReference>
<evidence type="ECO:0000256" key="4">
    <source>
        <dbReference type="ARBA" id="ARBA00022980"/>
    </source>
</evidence>
<dbReference type="OrthoDB" id="9788336at2"/>
<keyword evidence="10" id="KW-1185">Reference proteome</keyword>
<evidence type="ECO:0000256" key="7">
    <source>
        <dbReference type="HAMAP-Rule" id="MF_00503"/>
    </source>
</evidence>
<dbReference type="PROSITE" id="PS00651">
    <property type="entry name" value="RIBOSOMAL_L9"/>
    <property type="match status" value="1"/>
</dbReference>
<dbReference type="RefSeq" id="WP_109687269.1">
    <property type="nucleotide sequence ID" value="NZ_QGDN01000001.1"/>
</dbReference>
<protein>
    <recommendedName>
        <fullName evidence="6 7">Large ribosomal subunit protein bL9</fullName>
    </recommendedName>
</protein>
<evidence type="ECO:0000259" key="8">
    <source>
        <dbReference type="PROSITE" id="PS00651"/>
    </source>
</evidence>
<keyword evidence="3 7" id="KW-0694">RNA-binding</keyword>
<evidence type="ECO:0000256" key="1">
    <source>
        <dbReference type="ARBA" id="ARBA00010605"/>
    </source>
</evidence>
<dbReference type="SUPFAM" id="SSF55658">
    <property type="entry name" value="L9 N-domain-like"/>
    <property type="match status" value="1"/>
</dbReference>
<dbReference type="InterPro" id="IPR036935">
    <property type="entry name" value="Ribosomal_bL9_N_sf"/>
</dbReference>
<keyword evidence="5 7" id="KW-0687">Ribonucleoprotein</keyword>